<dbReference type="EMBL" id="AP028918">
    <property type="protein sequence ID" value="BES99589.1"/>
    <property type="molecule type" value="Genomic_DNA"/>
</dbReference>
<dbReference type="Proteomes" id="UP001307889">
    <property type="component" value="Chromosome 10"/>
</dbReference>
<evidence type="ECO:0000313" key="2">
    <source>
        <dbReference type="EMBL" id="BES99589.1"/>
    </source>
</evidence>
<reference evidence="2 3" key="1">
    <citation type="submission" date="2023-09" db="EMBL/GenBank/DDBJ databases">
        <title>Nesidiocoris tenuis whole genome shotgun sequence.</title>
        <authorList>
            <person name="Shibata T."/>
            <person name="Shimoda M."/>
            <person name="Kobayashi T."/>
            <person name="Uehara T."/>
        </authorList>
    </citation>
    <scope>NUCLEOTIDE SEQUENCE [LARGE SCALE GENOMIC DNA]</scope>
    <source>
        <strain evidence="2 3">Japan</strain>
    </source>
</reference>
<evidence type="ECO:0000256" key="1">
    <source>
        <dbReference type="SAM" id="MobiDB-lite"/>
    </source>
</evidence>
<feature type="region of interest" description="Disordered" evidence="1">
    <location>
        <begin position="438"/>
        <end position="505"/>
    </location>
</feature>
<feature type="compositionally biased region" description="Pro residues" evidence="1">
    <location>
        <begin position="402"/>
        <end position="417"/>
    </location>
</feature>
<dbReference type="PANTHER" id="PTHR21683">
    <property type="entry name" value="COILED-COIL DOMAIN-CONTAINING PROTEIN 42 LIKE-2-LIKE-RELATED"/>
    <property type="match status" value="1"/>
</dbReference>
<dbReference type="InterPro" id="IPR051147">
    <property type="entry name" value="CFAP_domain-containing"/>
</dbReference>
<organism evidence="2 3">
    <name type="scientific">Nesidiocoris tenuis</name>
    <dbReference type="NCBI Taxonomy" id="355587"/>
    <lineage>
        <taxon>Eukaryota</taxon>
        <taxon>Metazoa</taxon>
        <taxon>Ecdysozoa</taxon>
        <taxon>Arthropoda</taxon>
        <taxon>Hexapoda</taxon>
        <taxon>Insecta</taxon>
        <taxon>Pterygota</taxon>
        <taxon>Neoptera</taxon>
        <taxon>Paraneoptera</taxon>
        <taxon>Hemiptera</taxon>
        <taxon>Heteroptera</taxon>
        <taxon>Panheteroptera</taxon>
        <taxon>Cimicomorpha</taxon>
        <taxon>Miridae</taxon>
        <taxon>Dicyphina</taxon>
        <taxon>Nesidiocoris</taxon>
    </lineage>
</organism>
<protein>
    <submittedName>
        <fullName evidence="2">Uncharacterized protein</fullName>
    </submittedName>
</protein>
<name>A0ABN7B6W2_9HEMI</name>
<evidence type="ECO:0000313" key="3">
    <source>
        <dbReference type="Proteomes" id="UP001307889"/>
    </source>
</evidence>
<sequence>MDRRKAIRPTKTRAIQPFSLTEYRAMTKRNFLHNLQSGFFQDLTKKIEEAEIITRTGLDHALSEAEKSVKSIDLFLADQLKDNSSLEGELRTVIAMKRKKKAELDLALKKMGDLKVDLFKRIESIRETMQCRDFLHKVAPRAWLADYQGLIEKHKATNQPKIDGLNREFDDFMRHMAGMDKEVEKIVKEFMEICQNSGPELVPFKEGKEISGVIKKMEKNNMEMLVHVRGLQKPLAEGRATLNGIKAVCKAEIGKVCRTLKEMTENFTFLKERNARLESVMHDLMKCYKQQVASPDVLKDRALLESLYKSVVGTKTAKSSVLEMWKEIDAAFTDIRCKVGSFSKVEIERRRIGINELNLRQLKEAEKARNRVLQMEQMVKGVRKSFWAPALPGSKRPMRPRSQPPPAPPTSPPPQSPPGEDYTLEIEYQSKLVQPLAVSYQTPRPSQSRSFFHRRDCVSPDRAVGSPAEVEKPDDALSGENLEIPSLPMVEKFVVPTEERDTSDG</sequence>
<feature type="region of interest" description="Disordered" evidence="1">
    <location>
        <begin position="389"/>
        <end position="421"/>
    </location>
</feature>
<dbReference type="PANTHER" id="PTHR21683:SF3">
    <property type="entry name" value="CILIA AND FLAGELLA ASSOCIATED PROTEIN 100"/>
    <property type="match status" value="1"/>
</dbReference>
<gene>
    <name evidence="2" type="ORF">NTJ_12406</name>
</gene>
<proteinExistence type="predicted"/>
<accession>A0ABN7B6W2</accession>
<keyword evidence="3" id="KW-1185">Reference proteome</keyword>
<feature type="compositionally biased region" description="Polar residues" evidence="1">
    <location>
        <begin position="439"/>
        <end position="450"/>
    </location>
</feature>